<reference evidence="3 4" key="1">
    <citation type="submission" date="2019-06" db="EMBL/GenBank/DDBJ databases">
        <authorList>
            <person name="Li F."/>
        </authorList>
    </citation>
    <scope>NUCLEOTIDE SEQUENCE [LARGE SCALE GENOMIC DNA]</scope>
    <source>
        <strain evidence="3 4">10F1D-1</strain>
    </source>
</reference>
<dbReference type="OrthoDB" id="9793162at2"/>
<dbReference type="InterPro" id="IPR050410">
    <property type="entry name" value="CCR4/nocturin_mRNA_transcr"/>
</dbReference>
<dbReference type="InterPro" id="IPR005135">
    <property type="entry name" value="Endo/exonuclease/phosphatase"/>
</dbReference>
<sequence>MPQPDAANAPAPAPGSFAAAADPDQTAARPDPVLDADSDSAALLRVATANVRIPVDAGAASWSARGELLARVLRESGAHVMGVQELRSGPALDLLSWMPGTAWFGRDRHGGHDDEHVGLLYRPDRVELLDGGDFWLSDTPDAAGSITWGNLYPRMVTWARFRDRHASASSGRQNAEFIAAVTHLPYRPEDESARLRSAQLIGDRLSALAASRAVTGEDADPAVEPGSRIPLVLLGDMNVSPESPVHAAFTAALGVEDARRAPAPATHTGPDGTFHGFTGDAEPPVGDGRIDWILQRGFTVMATATLDARAEEAHDTATASATATATATATGTVWPSDHFPVTADLMRA</sequence>
<name>A0A506XWT2_9MICO</name>
<gene>
    <name evidence="3" type="ORF">FJ657_15950</name>
</gene>
<dbReference type="AlphaFoldDB" id="A0A506XWT2"/>
<comment type="caution">
    <text evidence="3">The sequence shown here is derived from an EMBL/GenBank/DDBJ whole genome shotgun (WGS) entry which is preliminary data.</text>
</comment>
<dbReference type="RefSeq" id="WP_141164710.1">
    <property type="nucleotide sequence ID" value="NZ_VHQG01000005.1"/>
</dbReference>
<dbReference type="PANTHER" id="PTHR12121">
    <property type="entry name" value="CARBON CATABOLITE REPRESSOR PROTEIN 4"/>
    <property type="match status" value="1"/>
</dbReference>
<keyword evidence="3" id="KW-0269">Exonuclease</keyword>
<dbReference type="CDD" id="cd09083">
    <property type="entry name" value="EEP-1"/>
    <property type="match status" value="1"/>
</dbReference>
<feature type="compositionally biased region" description="Low complexity" evidence="1">
    <location>
        <begin position="1"/>
        <end position="31"/>
    </location>
</feature>
<dbReference type="GO" id="GO:0004519">
    <property type="term" value="F:endonuclease activity"/>
    <property type="evidence" value="ECO:0007669"/>
    <property type="project" value="UniProtKB-KW"/>
</dbReference>
<organism evidence="3 4">
    <name type="scientific">Schumannella soli</name>
    <dbReference type="NCBI Taxonomy" id="2590779"/>
    <lineage>
        <taxon>Bacteria</taxon>
        <taxon>Bacillati</taxon>
        <taxon>Actinomycetota</taxon>
        <taxon>Actinomycetes</taxon>
        <taxon>Micrococcales</taxon>
        <taxon>Microbacteriaceae</taxon>
        <taxon>Schumannella</taxon>
    </lineage>
</organism>
<feature type="region of interest" description="Disordered" evidence="1">
    <location>
        <begin position="1"/>
        <end position="33"/>
    </location>
</feature>
<keyword evidence="3" id="KW-0378">Hydrolase</keyword>
<evidence type="ECO:0000313" key="3">
    <source>
        <dbReference type="EMBL" id="TPW74132.1"/>
    </source>
</evidence>
<dbReference type="PANTHER" id="PTHR12121:SF36">
    <property type="entry name" value="ENDONUCLEASE_EXONUCLEASE_PHOSPHATASE DOMAIN-CONTAINING PROTEIN"/>
    <property type="match status" value="1"/>
</dbReference>
<keyword evidence="3" id="KW-0540">Nuclease</keyword>
<protein>
    <submittedName>
        <fullName evidence="3">Endonuclease/exonuclease/phosphatase family protein</fullName>
    </submittedName>
</protein>
<accession>A0A506XWT2</accession>
<feature type="domain" description="Endonuclease/exonuclease/phosphatase" evidence="2">
    <location>
        <begin position="48"/>
        <end position="338"/>
    </location>
</feature>
<dbReference type="InterPro" id="IPR036691">
    <property type="entry name" value="Endo/exonu/phosph_ase_sf"/>
</dbReference>
<dbReference type="Proteomes" id="UP000316252">
    <property type="component" value="Unassembled WGS sequence"/>
</dbReference>
<dbReference type="EMBL" id="VHQG01000005">
    <property type="protein sequence ID" value="TPW74132.1"/>
    <property type="molecule type" value="Genomic_DNA"/>
</dbReference>
<keyword evidence="3" id="KW-0255">Endonuclease</keyword>
<dbReference type="Pfam" id="PF03372">
    <property type="entry name" value="Exo_endo_phos"/>
    <property type="match status" value="1"/>
</dbReference>
<proteinExistence type="predicted"/>
<dbReference type="SUPFAM" id="SSF56219">
    <property type="entry name" value="DNase I-like"/>
    <property type="match status" value="1"/>
</dbReference>
<evidence type="ECO:0000256" key="1">
    <source>
        <dbReference type="SAM" id="MobiDB-lite"/>
    </source>
</evidence>
<dbReference type="GO" id="GO:0000175">
    <property type="term" value="F:3'-5'-RNA exonuclease activity"/>
    <property type="evidence" value="ECO:0007669"/>
    <property type="project" value="TreeGrafter"/>
</dbReference>
<evidence type="ECO:0000313" key="4">
    <source>
        <dbReference type="Proteomes" id="UP000316252"/>
    </source>
</evidence>
<keyword evidence="4" id="KW-1185">Reference proteome</keyword>
<evidence type="ECO:0000259" key="2">
    <source>
        <dbReference type="Pfam" id="PF03372"/>
    </source>
</evidence>
<dbReference type="Gene3D" id="3.60.10.10">
    <property type="entry name" value="Endonuclease/exonuclease/phosphatase"/>
    <property type="match status" value="1"/>
</dbReference>